<keyword evidence="2" id="KW-0645">Protease</keyword>
<dbReference type="OrthoDB" id="9995434at2759"/>
<dbReference type="EMBL" id="KZ613954">
    <property type="protein sequence ID" value="PMD34204.1"/>
    <property type="molecule type" value="Genomic_DNA"/>
</dbReference>
<name>A0A2J6R6R5_HYAVF</name>
<sequence>MDGRYHPLSENDRLICGVRAPVFHARLRRVTTALFIGISFIPLSILYLERQQSRPQFPSSNHHSAPNQLATFEACSINSFLSTGLPFLDSASPLPVSEFVTRRNNLAKALVSDGIDAFIVEPGYTFQYYANVSQPTWEVWEPEERPFLMIIQPSYSSTGEIQARTRFLIPSFEVRRAQLLNMPLEGKTQYIAWEEHWNPYLTLLESWDAEGEESKRKKPKVMVDDEMRDFIQRGLGENGFEVVGLGGEVENVKQVKTEREVGILRAVNTGTVEAVRAMRGCMYLGLREDEVKGVLDNTLRAGGLEPFFDIVLFDENAANPHGGTNGSKILEATTFVLIDVGAHLYGYSSDICRTFFPPQLPQHPHTPSQTTPHSSLSLKLDIWTLVLTAQSLALSHLHPSTPASLPDLAARNYLTSFGYGAEFTHRVGHGIGIKAHESPYLHQGNNVSVLRAGMVFTLEPGVYLEGRFGVRHEDVFLVREGGEAECLSGRRAGGAWDP</sequence>
<protein>
    <submittedName>
        <fullName evidence="2">Creatinase/aminopeptidase</fullName>
    </submittedName>
</protein>
<dbReference type="Pfam" id="PF00557">
    <property type="entry name" value="Peptidase_M24"/>
    <property type="match status" value="1"/>
</dbReference>
<proteinExistence type="predicted"/>
<dbReference type="InterPro" id="IPR000994">
    <property type="entry name" value="Pept_M24"/>
</dbReference>
<evidence type="ECO:0000313" key="3">
    <source>
        <dbReference type="Proteomes" id="UP000235786"/>
    </source>
</evidence>
<evidence type="ECO:0000313" key="2">
    <source>
        <dbReference type="EMBL" id="PMD34204.1"/>
    </source>
</evidence>
<gene>
    <name evidence="2" type="ORF">L207DRAFT_137623</name>
</gene>
<keyword evidence="3" id="KW-1185">Reference proteome</keyword>
<feature type="domain" description="Peptidase M24" evidence="1">
    <location>
        <begin position="264"/>
        <end position="480"/>
    </location>
</feature>
<dbReference type="SUPFAM" id="SSF55920">
    <property type="entry name" value="Creatinase/aminopeptidase"/>
    <property type="match status" value="1"/>
</dbReference>
<dbReference type="Proteomes" id="UP000235786">
    <property type="component" value="Unassembled WGS sequence"/>
</dbReference>
<dbReference type="Gene3D" id="3.40.350.10">
    <property type="entry name" value="Creatinase/prolidase N-terminal domain"/>
    <property type="match status" value="1"/>
</dbReference>
<dbReference type="SUPFAM" id="SSF53092">
    <property type="entry name" value="Creatinase/prolidase N-terminal domain"/>
    <property type="match status" value="1"/>
</dbReference>
<dbReference type="Gene3D" id="3.90.230.10">
    <property type="entry name" value="Creatinase/methionine aminopeptidase superfamily"/>
    <property type="match status" value="1"/>
</dbReference>
<organism evidence="2 3">
    <name type="scientific">Hyaloscypha variabilis (strain UAMH 11265 / GT02V1 / F)</name>
    <name type="common">Meliniomyces variabilis</name>
    <dbReference type="NCBI Taxonomy" id="1149755"/>
    <lineage>
        <taxon>Eukaryota</taxon>
        <taxon>Fungi</taxon>
        <taxon>Dikarya</taxon>
        <taxon>Ascomycota</taxon>
        <taxon>Pezizomycotina</taxon>
        <taxon>Leotiomycetes</taxon>
        <taxon>Helotiales</taxon>
        <taxon>Hyaloscyphaceae</taxon>
        <taxon>Hyaloscypha</taxon>
        <taxon>Hyaloscypha variabilis</taxon>
    </lineage>
</organism>
<accession>A0A2J6R6R5</accession>
<dbReference type="InterPro" id="IPR036005">
    <property type="entry name" value="Creatinase/aminopeptidase-like"/>
</dbReference>
<dbReference type="InterPro" id="IPR029149">
    <property type="entry name" value="Creatin/AminoP/Spt16_N"/>
</dbReference>
<reference evidence="2 3" key="1">
    <citation type="submission" date="2016-04" db="EMBL/GenBank/DDBJ databases">
        <title>A degradative enzymes factory behind the ericoid mycorrhizal symbiosis.</title>
        <authorList>
            <consortium name="DOE Joint Genome Institute"/>
            <person name="Martino E."/>
            <person name="Morin E."/>
            <person name="Grelet G."/>
            <person name="Kuo A."/>
            <person name="Kohler A."/>
            <person name="Daghino S."/>
            <person name="Barry K."/>
            <person name="Choi C."/>
            <person name="Cichocki N."/>
            <person name="Clum A."/>
            <person name="Copeland A."/>
            <person name="Hainaut M."/>
            <person name="Haridas S."/>
            <person name="Labutti K."/>
            <person name="Lindquist E."/>
            <person name="Lipzen A."/>
            <person name="Khouja H.-R."/>
            <person name="Murat C."/>
            <person name="Ohm R."/>
            <person name="Olson A."/>
            <person name="Spatafora J."/>
            <person name="Veneault-Fourrey C."/>
            <person name="Henrissat B."/>
            <person name="Grigoriev I."/>
            <person name="Martin F."/>
            <person name="Perotto S."/>
        </authorList>
    </citation>
    <scope>NUCLEOTIDE SEQUENCE [LARGE SCALE GENOMIC DNA]</scope>
    <source>
        <strain evidence="2 3">F</strain>
    </source>
</reference>
<dbReference type="GO" id="GO:0004177">
    <property type="term" value="F:aminopeptidase activity"/>
    <property type="evidence" value="ECO:0007669"/>
    <property type="project" value="UniProtKB-KW"/>
</dbReference>
<evidence type="ECO:0000259" key="1">
    <source>
        <dbReference type="Pfam" id="PF00557"/>
    </source>
</evidence>
<dbReference type="AlphaFoldDB" id="A0A2J6R6R5"/>
<dbReference type="STRING" id="1149755.A0A2J6R6R5"/>
<keyword evidence="2" id="KW-0031">Aminopeptidase</keyword>
<dbReference type="PANTHER" id="PTHR46112:SF2">
    <property type="entry name" value="XAA-PRO AMINOPEPTIDASE P-RELATED"/>
    <property type="match status" value="1"/>
</dbReference>
<dbReference type="InterPro" id="IPR050659">
    <property type="entry name" value="Peptidase_M24B"/>
</dbReference>
<dbReference type="PANTHER" id="PTHR46112">
    <property type="entry name" value="AMINOPEPTIDASE"/>
    <property type="match status" value="1"/>
</dbReference>
<keyword evidence="2" id="KW-0378">Hydrolase</keyword>